<comment type="caution">
    <text evidence="8">The sequence shown here is derived from an EMBL/GenBank/DDBJ whole genome shotgun (WGS) entry which is preliminary data.</text>
</comment>
<dbReference type="Pfam" id="PF00145">
    <property type="entry name" value="DNA_methylase"/>
    <property type="match status" value="1"/>
</dbReference>
<dbReference type="PROSITE" id="PS00094">
    <property type="entry name" value="C5_MTASE_1"/>
    <property type="match status" value="1"/>
</dbReference>
<dbReference type="Gene3D" id="3.40.50.150">
    <property type="entry name" value="Vaccinia Virus protein VP39"/>
    <property type="match status" value="1"/>
</dbReference>
<dbReference type="InterPro" id="IPR029063">
    <property type="entry name" value="SAM-dependent_MTases_sf"/>
</dbReference>
<keyword evidence="1 5" id="KW-0489">Methyltransferase</keyword>
<dbReference type="EC" id="2.1.1.37" evidence="7"/>
<dbReference type="SUPFAM" id="SSF53335">
    <property type="entry name" value="S-adenosyl-L-methionine-dependent methyltransferases"/>
    <property type="match status" value="1"/>
</dbReference>
<keyword evidence="2 5" id="KW-0808">Transferase</keyword>
<reference evidence="8 9" key="1">
    <citation type="submission" date="2017-09" db="EMBL/GenBank/DDBJ databases">
        <title>Depth-based differentiation of microbial function through sediment-hosted aquifers and enrichment of novel symbionts in the deep terrestrial subsurface.</title>
        <authorList>
            <person name="Probst A.J."/>
            <person name="Ladd B."/>
            <person name="Jarett J.K."/>
            <person name="Geller-Mcgrath D.E."/>
            <person name="Sieber C.M."/>
            <person name="Emerson J.B."/>
            <person name="Anantharaman K."/>
            <person name="Thomas B.C."/>
            <person name="Malmstrom R."/>
            <person name="Stieglmeier M."/>
            <person name="Klingl A."/>
            <person name="Woyke T."/>
            <person name="Ryan C.M."/>
            <person name="Banfield J.F."/>
        </authorList>
    </citation>
    <scope>NUCLEOTIDE SEQUENCE [LARGE SCALE GENOMIC DNA]</scope>
    <source>
        <strain evidence="8">CG22_combo_CG10-13_8_21_14_all_39_9</strain>
    </source>
</reference>
<dbReference type="EMBL" id="PCTN01000195">
    <property type="protein sequence ID" value="PIP75320.1"/>
    <property type="molecule type" value="Genomic_DNA"/>
</dbReference>
<dbReference type="Proteomes" id="UP000230159">
    <property type="component" value="Unassembled WGS sequence"/>
</dbReference>
<proteinExistence type="inferred from homology"/>
<evidence type="ECO:0000256" key="1">
    <source>
        <dbReference type="ARBA" id="ARBA00022603"/>
    </source>
</evidence>
<dbReference type="AlphaFoldDB" id="A0A2H0D131"/>
<accession>A0A2H0D131</accession>
<dbReference type="PANTHER" id="PTHR46098:SF1">
    <property type="entry name" value="TRNA (CYTOSINE(38)-C(5))-METHYLTRANSFERASE"/>
    <property type="match status" value="1"/>
</dbReference>
<dbReference type="InterPro" id="IPR001525">
    <property type="entry name" value="C5_MeTfrase"/>
</dbReference>
<comment type="similarity">
    <text evidence="5 6">Belongs to the class I-like SAM-binding methyltransferase superfamily. C5-methyltransferase family.</text>
</comment>
<dbReference type="GO" id="GO:0032259">
    <property type="term" value="P:methylation"/>
    <property type="evidence" value="ECO:0007669"/>
    <property type="project" value="UniProtKB-KW"/>
</dbReference>
<evidence type="ECO:0000256" key="5">
    <source>
        <dbReference type="PROSITE-ProRule" id="PRU01016"/>
    </source>
</evidence>
<evidence type="ECO:0000256" key="7">
    <source>
        <dbReference type="RuleBase" id="RU000417"/>
    </source>
</evidence>
<dbReference type="GO" id="GO:0009307">
    <property type="term" value="P:DNA restriction-modification system"/>
    <property type="evidence" value="ECO:0007669"/>
    <property type="project" value="UniProtKB-KW"/>
</dbReference>
<evidence type="ECO:0000256" key="2">
    <source>
        <dbReference type="ARBA" id="ARBA00022679"/>
    </source>
</evidence>
<evidence type="ECO:0000256" key="4">
    <source>
        <dbReference type="ARBA" id="ARBA00022747"/>
    </source>
</evidence>
<dbReference type="GO" id="GO:0003886">
    <property type="term" value="F:DNA (cytosine-5-)-methyltransferase activity"/>
    <property type="evidence" value="ECO:0007669"/>
    <property type="project" value="UniProtKB-EC"/>
</dbReference>
<dbReference type="InterPro" id="IPR018117">
    <property type="entry name" value="C5_DNA_meth_AS"/>
</dbReference>
<dbReference type="Gene3D" id="3.90.120.10">
    <property type="entry name" value="DNA Methylase, subunit A, domain 2"/>
    <property type="match status" value="1"/>
</dbReference>
<gene>
    <name evidence="8" type="ORF">COW86_04455</name>
</gene>
<dbReference type="NCBIfam" id="TIGR00675">
    <property type="entry name" value="dcm"/>
    <property type="match status" value="1"/>
</dbReference>
<feature type="active site" evidence="5">
    <location>
        <position position="77"/>
    </location>
</feature>
<evidence type="ECO:0000313" key="9">
    <source>
        <dbReference type="Proteomes" id="UP000230159"/>
    </source>
</evidence>
<name>A0A2H0D131_9BACT</name>
<keyword evidence="4" id="KW-0680">Restriction system</keyword>
<comment type="catalytic activity">
    <reaction evidence="7">
        <text>a 2'-deoxycytidine in DNA + S-adenosyl-L-methionine = a 5-methyl-2'-deoxycytidine in DNA + S-adenosyl-L-homocysteine + H(+)</text>
        <dbReference type="Rhea" id="RHEA:13681"/>
        <dbReference type="Rhea" id="RHEA-COMP:11369"/>
        <dbReference type="Rhea" id="RHEA-COMP:11370"/>
        <dbReference type="ChEBI" id="CHEBI:15378"/>
        <dbReference type="ChEBI" id="CHEBI:57856"/>
        <dbReference type="ChEBI" id="CHEBI:59789"/>
        <dbReference type="ChEBI" id="CHEBI:85452"/>
        <dbReference type="ChEBI" id="CHEBI:85454"/>
        <dbReference type="EC" id="2.1.1.37"/>
    </reaction>
</comment>
<protein>
    <recommendedName>
        <fullName evidence="7">Cytosine-specific methyltransferase</fullName>
        <ecNumber evidence="7">2.1.1.37</ecNumber>
    </recommendedName>
</protein>
<dbReference type="PROSITE" id="PS51679">
    <property type="entry name" value="SAM_MT_C5"/>
    <property type="match status" value="1"/>
</dbReference>
<dbReference type="PANTHER" id="PTHR46098">
    <property type="entry name" value="TRNA (CYTOSINE(38)-C(5))-METHYLTRANSFERASE"/>
    <property type="match status" value="1"/>
</dbReference>
<evidence type="ECO:0000256" key="6">
    <source>
        <dbReference type="RuleBase" id="RU000416"/>
    </source>
</evidence>
<dbReference type="PROSITE" id="PS00095">
    <property type="entry name" value="C5_MTASE_2"/>
    <property type="match status" value="1"/>
</dbReference>
<evidence type="ECO:0000256" key="3">
    <source>
        <dbReference type="ARBA" id="ARBA00022691"/>
    </source>
</evidence>
<evidence type="ECO:0000313" key="8">
    <source>
        <dbReference type="EMBL" id="PIP75320.1"/>
    </source>
</evidence>
<dbReference type="PRINTS" id="PR00105">
    <property type="entry name" value="C5METTRFRASE"/>
</dbReference>
<sequence>MLKLATAFSGIGAIEHALKRMRVKYRLIFACDNDPHVKESFLANYDIDDSHWFDLVQSIDGKKFRGKVDLFVGGTPCQSFSMVGKRRGFKDARGTLFYEFARLIDEIKPRAFIFENVKGLLSHDSGKTWEVIQNTFKELGYSYFPQVLNAKDYGIPQNRERLFVIGFRKKKDFKFPDPVELKITMHDLLDDTAKNKYYLPEKGIKFVICQKNLDKKYTQINGQVALCQKANQQFNWHGDFVFEPAGKVAEKYFLSDKVAKYVMATGTKNFYSKPEIDLAVARPLLATMAKMHRAGVDNYITRSGRIRKLSPRECLRLMGFDDSFKIVVSDTQMYKQAGNSIVVNVLMAILRSMGISTKKVNL</sequence>
<dbReference type="InterPro" id="IPR031303">
    <property type="entry name" value="C5_meth_CS"/>
</dbReference>
<organism evidence="8 9">
    <name type="scientific">Candidatus Kuenenbacteria bacterium CG22_combo_CG10-13_8_21_14_all_39_9</name>
    <dbReference type="NCBI Taxonomy" id="1974621"/>
    <lineage>
        <taxon>Bacteria</taxon>
        <taxon>Candidatus Kueneniibacteriota</taxon>
    </lineage>
</organism>
<dbReference type="CDD" id="cd00315">
    <property type="entry name" value="Cyt_C5_DNA_methylase"/>
    <property type="match status" value="1"/>
</dbReference>
<dbReference type="InterPro" id="IPR050750">
    <property type="entry name" value="C5-MTase"/>
</dbReference>
<keyword evidence="3 5" id="KW-0949">S-adenosyl-L-methionine</keyword>